<name>A0A4U1ZR17_9VIBR</name>
<evidence type="ECO:0000313" key="1">
    <source>
        <dbReference type="EMBL" id="TKF36126.1"/>
    </source>
</evidence>
<reference evidence="1 2" key="1">
    <citation type="submission" date="2019-04" db="EMBL/GenBank/DDBJ databases">
        <title>A reverse ecology approach based on a biological definition of microbial populations.</title>
        <authorList>
            <person name="Arevalo P."/>
            <person name="Vaninsberghe D."/>
            <person name="Elsherbini J."/>
            <person name="Gore J."/>
            <person name="Polz M."/>
        </authorList>
    </citation>
    <scope>NUCLEOTIDE SEQUENCE [LARGE SCALE GENOMIC DNA]</scope>
    <source>
        <strain evidence="1 2">10N.261.46.F4</strain>
    </source>
</reference>
<dbReference type="AlphaFoldDB" id="A0A4U1ZR17"/>
<gene>
    <name evidence="1" type="ORF">FCV50_02655</name>
</gene>
<evidence type="ECO:0000313" key="2">
    <source>
        <dbReference type="Proteomes" id="UP000307574"/>
    </source>
</evidence>
<protein>
    <recommendedName>
        <fullName evidence="3">NERD domain-containing protein</fullName>
    </recommendedName>
</protein>
<dbReference type="Proteomes" id="UP000307574">
    <property type="component" value="Unassembled WGS sequence"/>
</dbReference>
<comment type="caution">
    <text evidence="1">The sequence shown here is derived from an EMBL/GenBank/DDBJ whole genome shotgun (WGS) entry which is preliminary data.</text>
</comment>
<sequence length="524" mass="59850">MGIYIAQCDIMSLLEEILKKKGPCLSSELVQELVEKHQLSPATARKRVSRAGKDIHRLEGLPFPRNVKFIYLKEEYRSPFFWRALYKAFKDTNSAYWHAIAALRERNGIMPYNHFLIACGAPLRQKKHIPPETILKRLEMHEILSIKSIDGFGRCVHLTECEQELQFIVPELRARLVAEKILINAVSQWARNLGLVSYNMFKDRDSKELPAVSTTLWDLAGPSYLSPLVESGKDEHSRLKPGFLACDILLNKWVSEDGIQPFLRKCNTLRGLSKVGRCMQMFIANDYNSNAFQLAKSEGVIPATVETLFGKDVAKGLMSLLRTLEDAAHAVTIEPERFNTLFDQLGKIEGAVGNLRGVLFEYFSANVVNKAYRTFSVRLNEIYKTLDGSCAESDIVAELNTGQILFIECKGHQPNGTVSHDEVKRWLQVRVPTLRKYALEHPDWKRKDLCFALWTTGKFTDESLAFLSQAKERIGKYELDYLDAEAVLGMVKNCNDREMLNTYLKCFLDYPLKRLEKEWLNAPT</sequence>
<evidence type="ECO:0008006" key="3">
    <source>
        <dbReference type="Google" id="ProtNLM"/>
    </source>
</evidence>
<accession>A0A4U1ZR17</accession>
<proteinExistence type="predicted"/>
<organism evidence="1 2">
    <name type="scientific">Vibrio kanaloae</name>
    <dbReference type="NCBI Taxonomy" id="170673"/>
    <lineage>
        <taxon>Bacteria</taxon>
        <taxon>Pseudomonadati</taxon>
        <taxon>Pseudomonadota</taxon>
        <taxon>Gammaproteobacteria</taxon>
        <taxon>Vibrionales</taxon>
        <taxon>Vibrionaceae</taxon>
        <taxon>Vibrio</taxon>
    </lineage>
</organism>
<dbReference type="EMBL" id="SYUV01000007">
    <property type="protein sequence ID" value="TKF36126.1"/>
    <property type="molecule type" value="Genomic_DNA"/>
</dbReference>